<dbReference type="InterPro" id="IPR001761">
    <property type="entry name" value="Peripla_BP/Lac1_sug-bd_dom"/>
</dbReference>
<evidence type="ECO:0000256" key="1">
    <source>
        <dbReference type="ARBA" id="ARBA00022491"/>
    </source>
</evidence>
<dbReference type="SUPFAM" id="SSF47413">
    <property type="entry name" value="lambda repressor-like DNA-binding domains"/>
    <property type="match status" value="1"/>
</dbReference>
<dbReference type="SMART" id="SM00354">
    <property type="entry name" value="HTH_LACI"/>
    <property type="match status" value="1"/>
</dbReference>
<dbReference type="Gene3D" id="1.10.260.40">
    <property type="entry name" value="lambda repressor-like DNA-binding domains"/>
    <property type="match status" value="1"/>
</dbReference>
<keyword evidence="4" id="KW-0804">Transcription</keyword>
<keyword evidence="10" id="KW-1185">Reference proteome</keyword>
<feature type="domain" description="HTH lacI-type" evidence="5">
    <location>
        <begin position="3"/>
        <end position="57"/>
    </location>
</feature>
<organism evidence="7 9">
    <name type="scientific">Leuconostoc inhae</name>
    <dbReference type="NCBI Taxonomy" id="178001"/>
    <lineage>
        <taxon>Bacteria</taxon>
        <taxon>Bacillati</taxon>
        <taxon>Bacillota</taxon>
        <taxon>Bacilli</taxon>
        <taxon>Lactobacillales</taxon>
        <taxon>Lactobacillaceae</taxon>
        <taxon>Leuconostoc</taxon>
    </lineage>
</organism>
<reference evidence="9 10" key="1">
    <citation type="submission" date="2015-12" db="EMBL/GenBank/DDBJ databases">
        <authorList>
            <person name="Andreevskaya M."/>
        </authorList>
    </citation>
    <scope>NUCLEOTIDE SEQUENCE [LARGE SCALE GENOMIC DNA]</scope>
    <source>
        <strain evidence="8 10">KSL4-2</strain>
        <strain evidence="7 9">PL111</strain>
    </source>
</reference>
<dbReference type="EMBL" id="FBTB01000023">
    <property type="protein sequence ID" value="CUW20851.1"/>
    <property type="molecule type" value="Genomic_DNA"/>
</dbReference>
<evidence type="ECO:0000313" key="9">
    <source>
        <dbReference type="Proteomes" id="UP000198868"/>
    </source>
</evidence>
<feature type="domain" description="HTH cro/C1-type" evidence="6">
    <location>
        <begin position="5"/>
        <end position="47"/>
    </location>
</feature>
<dbReference type="Gene3D" id="3.40.50.2300">
    <property type="match status" value="2"/>
</dbReference>
<dbReference type="GO" id="GO:0003700">
    <property type="term" value="F:DNA-binding transcription factor activity"/>
    <property type="evidence" value="ECO:0007669"/>
    <property type="project" value="TreeGrafter"/>
</dbReference>
<dbReference type="CDD" id="cd01392">
    <property type="entry name" value="HTH_LacI"/>
    <property type="match status" value="1"/>
</dbReference>
<dbReference type="InterPro" id="IPR028082">
    <property type="entry name" value="Peripla_BP_I"/>
</dbReference>
<accession>A0AAN2UH73</accession>
<dbReference type="SUPFAM" id="SSF53822">
    <property type="entry name" value="Periplasmic binding protein-like I"/>
    <property type="match status" value="1"/>
</dbReference>
<dbReference type="GO" id="GO:0000976">
    <property type="term" value="F:transcription cis-regulatory region binding"/>
    <property type="evidence" value="ECO:0007669"/>
    <property type="project" value="TreeGrafter"/>
</dbReference>
<dbReference type="PANTHER" id="PTHR30146">
    <property type="entry name" value="LACI-RELATED TRANSCRIPTIONAL REPRESSOR"/>
    <property type="match status" value="1"/>
</dbReference>
<dbReference type="Proteomes" id="UP000199047">
    <property type="component" value="Unassembled WGS sequence"/>
</dbReference>
<name>A0AAN2UH73_9LACO</name>
<evidence type="ECO:0000256" key="3">
    <source>
        <dbReference type="ARBA" id="ARBA00023125"/>
    </source>
</evidence>
<dbReference type="EMBL" id="FBTU01000001">
    <property type="protein sequence ID" value="CUW03788.1"/>
    <property type="molecule type" value="Genomic_DNA"/>
</dbReference>
<dbReference type="Proteomes" id="UP000198868">
    <property type="component" value="Unassembled WGS sequence"/>
</dbReference>
<comment type="caution">
    <text evidence="7">The sequence shown here is derived from an EMBL/GenBank/DDBJ whole genome shotgun (WGS) entry which is preliminary data.</text>
</comment>
<keyword evidence="3" id="KW-0238">DNA-binding</keyword>
<dbReference type="AlphaFoldDB" id="A0AAN2UH73"/>
<evidence type="ECO:0000313" key="10">
    <source>
        <dbReference type="Proteomes" id="UP000199047"/>
    </source>
</evidence>
<evidence type="ECO:0000256" key="4">
    <source>
        <dbReference type="ARBA" id="ARBA00023163"/>
    </source>
</evidence>
<keyword evidence="2" id="KW-0805">Transcription regulation</keyword>
<dbReference type="GeneID" id="34301082"/>
<protein>
    <submittedName>
        <fullName evidence="7">Sucrose operon repressor ScrR, LacI family</fullName>
    </submittedName>
</protein>
<proteinExistence type="predicted"/>
<dbReference type="Pfam" id="PF00532">
    <property type="entry name" value="Peripla_BP_1"/>
    <property type="match status" value="1"/>
</dbReference>
<dbReference type="PROSITE" id="PS50932">
    <property type="entry name" value="HTH_LACI_2"/>
    <property type="match status" value="1"/>
</dbReference>
<dbReference type="Pfam" id="PF00356">
    <property type="entry name" value="LacI"/>
    <property type="match status" value="1"/>
</dbReference>
<sequence length="327" mass="36910">MSYKLEDVAKLAGVSKTTVSRVLNNRGYLSQKTIDNVYQAMSQLNYQPNAAAQQLQKKKTHIIGLLFPAIAHPFFGELVELLEKKLYLKGYTVIVGDSMYDEKKEEHYLRQLLSHQVDGLIVGTHNFNIQTYNKYSGLPIVSVERILNDEIPTISVDNYHGGVLATQYLIDQGAKHIVHTSGHTYPNMPSSLRHQGYIDTIKKHHFTPHHWEVEFELSHGEKDIIFSRLLDEHPNVDGIFAGNDVEAAQILSLIQRKYANANNQPLVIGFDGTNLIRTVLPNMPTIVQPINDLADTAVTVLENRMMNVPTQSTYMLDVTLYEGINQS</sequence>
<dbReference type="PANTHER" id="PTHR30146:SF95">
    <property type="entry name" value="RIBOSE OPERON REPRESSOR"/>
    <property type="match status" value="1"/>
</dbReference>
<evidence type="ECO:0000259" key="5">
    <source>
        <dbReference type="PROSITE" id="PS50932"/>
    </source>
</evidence>
<dbReference type="InterPro" id="IPR000843">
    <property type="entry name" value="HTH_LacI"/>
</dbReference>
<dbReference type="RefSeq" id="WP_013231107.1">
    <property type="nucleotide sequence ID" value="NZ_FBSX01000005.1"/>
</dbReference>
<evidence type="ECO:0000256" key="2">
    <source>
        <dbReference type="ARBA" id="ARBA00023015"/>
    </source>
</evidence>
<dbReference type="PRINTS" id="PR00036">
    <property type="entry name" value="HTHLACI"/>
</dbReference>
<gene>
    <name evidence="8" type="ORF">KSL4_1927</name>
    <name evidence="7" type="ORF">PL111_1763</name>
</gene>
<evidence type="ECO:0000259" key="6">
    <source>
        <dbReference type="PROSITE" id="PS50943"/>
    </source>
</evidence>
<evidence type="ECO:0000313" key="8">
    <source>
        <dbReference type="EMBL" id="CUW20851.1"/>
    </source>
</evidence>
<dbReference type="PROSITE" id="PS00356">
    <property type="entry name" value="HTH_LACI_1"/>
    <property type="match status" value="1"/>
</dbReference>
<evidence type="ECO:0000313" key="7">
    <source>
        <dbReference type="EMBL" id="CUW03788.1"/>
    </source>
</evidence>
<keyword evidence="1" id="KW-0678">Repressor</keyword>
<dbReference type="CDD" id="cd06291">
    <property type="entry name" value="PBP1_Qymf-like"/>
    <property type="match status" value="1"/>
</dbReference>
<dbReference type="InterPro" id="IPR010982">
    <property type="entry name" value="Lambda_DNA-bd_dom_sf"/>
</dbReference>
<dbReference type="PROSITE" id="PS50943">
    <property type="entry name" value="HTH_CROC1"/>
    <property type="match status" value="1"/>
</dbReference>
<dbReference type="InterPro" id="IPR001387">
    <property type="entry name" value="Cro/C1-type_HTH"/>
</dbReference>